<dbReference type="AlphaFoldDB" id="A0A183GHT4"/>
<dbReference type="Proteomes" id="UP000050761">
    <property type="component" value="Unassembled WGS sequence"/>
</dbReference>
<accession>A0A183GHT4</accession>
<name>A0A183GHT4_HELPZ</name>
<reference evidence="3" key="2">
    <citation type="submission" date="2019-09" db="UniProtKB">
        <authorList>
            <consortium name="WormBaseParasite"/>
        </authorList>
    </citation>
    <scope>IDENTIFICATION</scope>
</reference>
<evidence type="ECO:0000313" key="3">
    <source>
        <dbReference type="WBParaSite" id="HPBE_0002214601-mRNA-1"/>
    </source>
</evidence>
<reference evidence="1 2" key="1">
    <citation type="submission" date="2018-11" db="EMBL/GenBank/DDBJ databases">
        <authorList>
            <consortium name="Pathogen Informatics"/>
        </authorList>
    </citation>
    <scope>NUCLEOTIDE SEQUENCE [LARGE SCALE GENOMIC DNA]</scope>
</reference>
<evidence type="ECO:0000313" key="2">
    <source>
        <dbReference type="Proteomes" id="UP000050761"/>
    </source>
</evidence>
<dbReference type="WBParaSite" id="HPBE_0002214601-mRNA-1">
    <property type="protein sequence ID" value="HPBE_0002214601-mRNA-1"/>
    <property type="gene ID" value="HPBE_0002214601"/>
</dbReference>
<sequence length="85" mass="9392">MMWRYRSLKATLKPSSAEVSPCPQVVDLPHPVAVYPCAAAAPITPPPPLPIVLPSPMHLMPMAPNPFMLPLPFYHIFSQLAQLQH</sequence>
<dbReference type="EMBL" id="UZAH01033697">
    <property type="protein sequence ID" value="VDP30686.1"/>
    <property type="molecule type" value="Genomic_DNA"/>
</dbReference>
<evidence type="ECO:0000313" key="1">
    <source>
        <dbReference type="EMBL" id="VDP30686.1"/>
    </source>
</evidence>
<protein>
    <submittedName>
        <fullName evidence="3">RNA-binding protein 12-like</fullName>
    </submittedName>
</protein>
<organism evidence="2 3">
    <name type="scientific">Heligmosomoides polygyrus</name>
    <name type="common">Parasitic roundworm</name>
    <dbReference type="NCBI Taxonomy" id="6339"/>
    <lineage>
        <taxon>Eukaryota</taxon>
        <taxon>Metazoa</taxon>
        <taxon>Ecdysozoa</taxon>
        <taxon>Nematoda</taxon>
        <taxon>Chromadorea</taxon>
        <taxon>Rhabditida</taxon>
        <taxon>Rhabditina</taxon>
        <taxon>Rhabditomorpha</taxon>
        <taxon>Strongyloidea</taxon>
        <taxon>Heligmosomidae</taxon>
        <taxon>Heligmosomoides</taxon>
    </lineage>
</organism>
<accession>A0A3P8GIN0</accession>
<gene>
    <name evidence="1" type="ORF">HPBE_LOCUS22145</name>
</gene>
<proteinExistence type="predicted"/>
<keyword evidence="2" id="KW-1185">Reference proteome</keyword>